<reference evidence="2 3" key="1">
    <citation type="submission" date="2017-05" db="EMBL/GenBank/DDBJ databases">
        <title>Streptomyces alboflavus Genome sequencing and assembly.</title>
        <authorList>
            <person name="Wang Y."/>
            <person name="Du B."/>
            <person name="Ding Y."/>
            <person name="Liu H."/>
            <person name="Hou Q."/>
            <person name="Liu K."/>
            <person name="Wang C."/>
            <person name="Yao L."/>
        </authorList>
    </citation>
    <scope>NUCLEOTIDE SEQUENCE [LARGE SCALE GENOMIC DNA]</scope>
    <source>
        <strain evidence="2 3">MDJK44</strain>
    </source>
</reference>
<dbReference type="Proteomes" id="UP000195880">
    <property type="component" value="Chromosome"/>
</dbReference>
<accession>A0A1Z1W2N3</accession>
<evidence type="ECO:0000256" key="1">
    <source>
        <dbReference type="SAM" id="MobiDB-lite"/>
    </source>
</evidence>
<protein>
    <submittedName>
        <fullName evidence="2">Uncharacterized protein</fullName>
    </submittedName>
</protein>
<dbReference type="EMBL" id="CP021748">
    <property type="protein sequence ID" value="ARX80667.1"/>
    <property type="molecule type" value="Genomic_DNA"/>
</dbReference>
<name>A0A1Z1W2N3_9ACTN</name>
<sequence length="48" mass="4906">MITDPDPTALDSRLDATAQLVGAGFGWDDTDPPAPVPALSGRTEGGPR</sequence>
<dbReference type="KEGG" id="salf:SMD44_00065"/>
<feature type="region of interest" description="Disordered" evidence="1">
    <location>
        <begin position="23"/>
        <end position="48"/>
    </location>
</feature>
<organism evidence="2 3">
    <name type="scientific">Streptomyces alboflavus</name>
    <dbReference type="NCBI Taxonomy" id="67267"/>
    <lineage>
        <taxon>Bacteria</taxon>
        <taxon>Bacillati</taxon>
        <taxon>Actinomycetota</taxon>
        <taxon>Actinomycetes</taxon>
        <taxon>Kitasatosporales</taxon>
        <taxon>Streptomycetaceae</taxon>
        <taxon>Streptomyces</taxon>
    </lineage>
</organism>
<gene>
    <name evidence="2" type="ORF">SMD44_00065</name>
</gene>
<evidence type="ECO:0000313" key="2">
    <source>
        <dbReference type="EMBL" id="ARX80667.1"/>
    </source>
</evidence>
<keyword evidence="3" id="KW-1185">Reference proteome</keyword>
<dbReference type="AlphaFoldDB" id="A0A1Z1W2N3"/>
<dbReference type="RefSeq" id="WP_203348010.1">
    <property type="nucleotide sequence ID" value="NZ_CP021748.1"/>
</dbReference>
<evidence type="ECO:0000313" key="3">
    <source>
        <dbReference type="Proteomes" id="UP000195880"/>
    </source>
</evidence>
<proteinExistence type="predicted"/>